<accession>A0A8S9N3A8</accession>
<name>A0A8S9N3A8_BRACR</name>
<feature type="region of interest" description="Disordered" evidence="1">
    <location>
        <begin position="15"/>
        <end position="90"/>
    </location>
</feature>
<feature type="compositionally biased region" description="Basic and acidic residues" evidence="1">
    <location>
        <begin position="78"/>
        <end position="90"/>
    </location>
</feature>
<dbReference type="AlphaFoldDB" id="A0A8S9N3A8"/>
<dbReference type="EMBL" id="QGKX02002183">
    <property type="protein sequence ID" value="KAF3488019.1"/>
    <property type="molecule type" value="Genomic_DNA"/>
</dbReference>
<evidence type="ECO:0000313" key="2">
    <source>
        <dbReference type="EMBL" id="KAF3488019.1"/>
    </source>
</evidence>
<comment type="caution">
    <text evidence="2">The sequence shown here is derived from an EMBL/GenBank/DDBJ whole genome shotgun (WGS) entry which is preliminary data.</text>
</comment>
<reference evidence="2" key="1">
    <citation type="submission" date="2019-12" db="EMBL/GenBank/DDBJ databases">
        <title>Genome sequencing and annotation of Brassica cretica.</title>
        <authorList>
            <person name="Studholme D.J."/>
            <person name="Sarris P."/>
        </authorList>
    </citation>
    <scope>NUCLEOTIDE SEQUENCE</scope>
    <source>
        <strain evidence="2">PFS-109/04</strain>
        <tissue evidence="2">Leaf</tissue>
    </source>
</reference>
<organism evidence="2 3">
    <name type="scientific">Brassica cretica</name>
    <name type="common">Mustard</name>
    <dbReference type="NCBI Taxonomy" id="69181"/>
    <lineage>
        <taxon>Eukaryota</taxon>
        <taxon>Viridiplantae</taxon>
        <taxon>Streptophyta</taxon>
        <taxon>Embryophyta</taxon>
        <taxon>Tracheophyta</taxon>
        <taxon>Spermatophyta</taxon>
        <taxon>Magnoliopsida</taxon>
        <taxon>eudicotyledons</taxon>
        <taxon>Gunneridae</taxon>
        <taxon>Pentapetalae</taxon>
        <taxon>rosids</taxon>
        <taxon>malvids</taxon>
        <taxon>Brassicales</taxon>
        <taxon>Brassicaceae</taxon>
        <taxon>Brassiceae</taxon>
        <taxon>Brassica</taxon>
    </lineage>
</organism>
<gene>
    <name evidence="2" type="ORF">F2Q69_00052021</name>
</gene>
<evidence type="ECO:0000256" key="1">
    <source>
        <dbReference type="SAM" id="MobiDB-lite"/>
    </source>
</evidence>
<evidence type="ECO:0000313" key="3">
    <source>
        <dbReference type="Proteomes" id="UP000712600"/>
    </source>
</evidence>
<protein>
    <submittedName>
        <fullName evidence="2">Uncharacterized protein</fullName>
    </submittedName>
</protein>
<dbReference type="Proteomes" id="UP000712600">
    <property type="component" value="Unassembled WGS sequence"/>
</dbReference>
<proteinExistence type="predicted"/>
<sequence length="90" mass="10144">MKCFKVLLDAERKMANKVERKKKTTSHHASTSGKTKRSSRLSNKCDAVVSVRKKHTTTEPNLTEPKTKMAATEISDTQNRDAAARRDNEI</sequence>